<evidence type="ECO:0000313" key="4">
    <source>
        <dbReference type="Proteomes" id="UP000305883"/>
    </source>
</evidence>
<evidence type="ECO:0008006" key="5">
    <source>
        <dbReference type="Google" id="ProtNLM"/>
    </source>
</evidence>
<feature type="compositionally biased region" description="Low complexity" evidence="1">
    <location>
        <begin position="155"/>
        <end position="165"/>
    </location>
</feature>
<dbReference type="EMBL" id="MWPZ01000008">
    <property type="protein sequence ID" value="TIC92333.1"/>
    <property type="molecule type" value="Genomic_DNA"/>
</dbReference>
<dbReference type="OrthoDB" id="3942074at2759"/>
<evidence type="ECO:0000256" key="2">
    <source>
        <dbReference type="SAM" id="SignalP"/>
    </source>
</evidence>
<keyword evidence="2" id="KW-0732">Signal</keyword>
<gene>
    <name evidence="3" type="ORF">CH35J_010126</name>
</gene>
<feature type="chain" id="PRO_5020328151" description="Siderophore biosynthesis" evidence="2">
    <location>
        <begin position="19"/>
        <end position="241"/>
    </location>
</feature>
<evidence type="ECO:0000256" key="1">
    <source>
        <dbReference type="SAM" id="MobiDB-lite"/>
    </source>
</evidence>
<dbReference type="Proteomes" id="UP000305883">
    <property type="component" value="Unassembled WGS sequence"/>
</dbReference>
<accession>A0A4V4NAI3</accession>
<feature type="signal peptide" evidence="2">
    <location>
        <begin position="1"/>
        <end position="18"/>
    </location>
</feature>
<dbReference type="AlphaFoldDB" id="A0A4V4NAI3"/>
<protein>
    <recommendedName>
        <fullName evidence="5">Siderophore biosynthesis</fullName>
    </recommendedName>
</protein>
<comment type="caution">
    <text evidence="3">The sequence shown here is derived from an EMBL/GenBank/DDBJ whole genome shotgun (WGS) entry which is preliminary data.</text>
</comment>
<proteinExistence type="predicted"/>
<feature type="region of interest" description="Disordered" evidence="1">
    <location>
        <begin position="123"/>
        <end position="165"/>
    </location>
</feature>
<reference evidence="3 4" key="1">
    <citation type="journal article" date="2019" name="Genome Biol. Evol.">
        <title>Genomic Plasticity Mediated by Transposable Elements in the Plant Pathogenic Fungus Colletotrichum higginsianum.</title>
        <authorList>
            <person name="Tsushima A."/>
            <person name="Gan P."/>
            <person name="Kumakura N."/>
            <person name="Narusaka M."/>
            <person name="Takano Y."/>
            <person name="Narusaka Y."/>
            <person name="Shirasu K."/>
        </authorList>
    </citation>
    <scope>NUCLEOTIDE SEQUENCE [LARGE SCALE GENOMIC DNA]</scope>
    <source>
        <strain evidence="3 4">MAFF305635-RFP</strain>
    </source>
</reference>
<organism evidence="3 4">
    <name type="scientific">Colletotrichum higginsianum</name>
    <dbReference type="NCBI Taxonomy" id="80884"/>
    <lineage>
        <taxon>Eukaryota</taxon>
        <taxon>Fungi</taxon>
        <taxon>Dikarya</taxon>
        <taxon>Ascomycota</taxon>
        <taxon>Pezizomycotina</taxon>
        <taxon>Sordariomycetes</taxon>
        <taxon>Hypocreomycetidae</taxon>
        <taxon>Glomerellales</taxon>
        <taxon>Glomerellaceae</taxon>
        <taxon>Colletotrichum</taxon>
        <taxon>Colletotrichum destructivum species complex</taxon>
    </lineage>
</organism>
<name>A0A4V4NAI3_9PEZI</name>
<evidence type="ECO:0000313" key="3">
    <source>
        <dbReference type="EMBL" id="TIC92333.1"/>
    </source>
</evidence>
<feature type="compositionally biased region" description="Low complexity" evidence="1">
    <location>
        <begin position="123"/>
        <end position="139"/>
    </location>
</feature>
<sequence>MSFRIVSSLAVLATAVLAKTDLAGCVSSDSIFTPTQGGTPYATRVWYLPDTGEICAALDCGGGRAPPKTTVPGCAAYEGTETYSPSFLPLKTTAAAVVAQTTLPTITTSVPETAAVTTATGIASSTGTATGESALSTGTKAAETEKVESLTGSEVATSPASEPTTTTTAVVFPDVGGNATATFLVSTTSGARRQTSILGGGSAATAVTSATNSPNAAAAPTGASRELFGLVAGVAIGAVLL</sequence>